<organism evidence="3 4">
    <name type="scientific">Caenispirillum bisanense</name>
    <dbReference type="NCBI Taxonomy" id="414052"/>
    <lineage>
        <taxon>Bacteria</taxon>
        <taxon>Pseudomonadati</taxon>
        <taxon>Pseudomonadota</taxon>
        <taxon>Alphaproteobacteria</taxon>
        <taxon>Rhodospirillales</taxon>
        <taxon>Novispirillaceae</taxon>
        <taxon>Caenispirillum</taxon>
    </lineage>
</organism>
<dbReference type="PANTHER" id="PTHR22911">
    <property type="entry name" value="ACYL-MALONYL CONDENSING ENZYME-RELATED"/>
    <property type="match status" value="1"/>
</dbReference>
<feature type="transmembrane region" description="Helical" evidence="1">
    <location>
        <begin position="159"/>
        <end position="181"/>
    </location>
</feature>
<protein>
    <submittedName>
        <fullName evidence="3">Uncharacterized membrane protein</fullName>
    </submittedName>
</protein>
<keyword evidence="1" id="KW-1133">Transmembrane helix</keyword>
<evidence type="ECO:0000256" key="1">
    <source>
        <dbReference type="SAM" id="Phobius"/>
    </source>
</evidence>
<feature type="domain" description="EamA" evidence="2">
    <location>
        <begin position="7"/>
        <end position="136"/>
    </location>
</feature>
<feature type="transmembrane region" description="Helical" evidence="1">
    <location>
        <begin position="96"/>
        <end position="114"/>
    </location>
</feature>
<name>A0A286GLQ8_9PROT</name>
<dbReference type="Pfam" id="PF00892">
    <property type="entry name" value="EamA"/>
    <property type="match status" value="2"/>
</dbReference>
<feature type="transmembrane region" description="Helical" evidence="1">
    <location>
        <begin position="222"/>
        <end position="244"/>
    </location>
</feature>
<keyword evidence="1" id="KW-0472">Membrane</keyword>
<evidence type="ECO:0000259" key="2">
    <source>
        <dbReference type="Pfam" id="PF00892"/>
    </source>
</evidence>
<dbReference type="EMBL" id="OCNJ01000005">
    <property type="protein sequence ID" value="SOD96467.1"/>
    <property type="molecule type" value="Genomic_DNA"/>
</dbReference>
<feature type="domain" description="EamA" evidence="2">
    <location>
        <begin position="157"/>
        <end position="295"/>
    </location>
</feature>
<dbReference type="SUPFAM" id="SSF103481">
    <property type="entry name" value="Multidrug resistance efflux transporter EmrE"/>
    <property type="match status" value="2"/>
</dbReference>
<keyword evidence="1" id="KW-0812">Transmembrane</keyword>
<dbReference type="AlphaFoldDB" id="A0A286GLQ8"/>
<proteinExistence type="predicted"/>
<feature type="transmembrane region" description="Helical" evidence="1">
    <location>
        <begin position="37"/>
        <end position="57"/>
    </location>
</feature>
<reference evidence="3 4" key="1">
    <citation type="submission" date="2017-09" db="EMBL/GenBank/DDBJ databases">
        <authorList>
            <person name="Ehlers B."/>
            <person name="Leendertz F.H."/>
        </authorList>
    </citation>
    <scope>NUCLEOTIDE SEQUENCE [LARGE SCALE GENOMIC DNA]</scope>
    <source>
        <strain evidence="3 4">USBA 140</strain>
    </source>
</reference>
<feature type="transmembrane region" description="Helical" evidence="1">
    <location>
        <begin position="277"/>
        <end position="295"/>
    </location>
</feature>
<keyword evidence="4" id="KW-1185">Reference proteome</keyword>
<dbReference type="InterPro" id="IPR000620">
    <property type="entry name" value="EamA_dom"/>
</dbReference>
<dbReference type="RefSeq" id="WP_097279706.1">
    <property type="nucleotide sequence ID" value="NZ_OCNJ01000005.1"/>
</dbReference>
<dbReference type="OrthoDB" id="7841315at2"/>
<dbReference type="PANTHER" id="PTHR22911:SF137">
    <property type="entry name" value="SOLUTE CARRIER FAMILY 35 MEMBER G2-RELATED"/>
    <property type="match status" value="1"/>
</dbReference>
<dbReference type="InterPro" id="IPR037185">
    <property type="entry name" value="EmrE-like"/>
</dbReference>
<evidence type="ECO:0000313" key="4">
    <source>
        <dbReference type="Proteomes" id="UP000219621"/>
    </source>
</evidence>
<gene>
    <name evidence="3" type="ORF">SAMN05421508_105341</name>
</gene>
<evidence type="ECO:0000313" key="3">
    <source>
        <dbReference type="EMBL" id="SOD96467.1"/>
    </source>
</evidence>
<feature type="transmembrane region" description="Helical" evidence="1">
    <location>
        <begin position="250"/>
        <end position="270"/>
    </location>
</feature>
<dbReference type="GO" id="GO:0016020">
    <property type="term" value="C:membrane"/>
    <property type="evidence" value="ECO:0007669"/>
    <property type="project" value="InterPro"/>
</dbReference>
<accession>A0A286GLQ8</accession>
<feature type="transmembrane region" description="Helical" evidence="1">
    <location>
        <begin position="120"/>
        <end position="138"/>
    </location>
</feature>
<sequence>MVVSATAALGAAFCWALGGMIAVEPARALGALAFGRLRMALVFLMVAALATVTGGWASLSDAYALPLIVSGLVGIMAGDTALFACLRRLGPRRTGVIFATNAPMTVALGAWLLGEPLSSQRLAGFGLITGGVVLAVLFGKGRKSLHDWESVRGPLWQGVLLGLAAALAQAGGVLLVKPVMAAGVDPFAAAAVRVGVAVTGLLLMALLPLAMVRAQAPLSWPMVVRTGLSGLTGMTIGMTLLLWALETGDAGLVATLAGTTPVLILPLLWWRTRERPGLGAWVGAALVVTGTALLFL</sequence>
<feature type="transmembrane region" description="Helical" evidence="1">
    <location>
        <begin position="63"/>
        <end position="84"/>
    </location>
</feature>
<dbReference type="Proteomes" id="UP000219621">
    <property type="component" value="Unassembled WGS sequence"/>
</dbReference>
<feature type="transmembrane region" description="Helical" evidence="1">
    <location>
        <begin position="6"/>
        <end position="25"/>
    </location>
</feature>
<feature type="transmembrane region" description="Helical" evidence="1">
    <location>
        <begin position="187"/>
        <end position="210"/>
    </location>
</feature>